<dbReference type="Gene3D" id="3.40.50.300">
    <property type="entry name" value="P-loop containing nucleotide triphosphate hydrolases"/>
    <property type="match status" value="1"/>
</dbReference>
<evidence type="ECO:0000256" key="11">
    <source>
        <dbReference type="ARBA" id="ARBA00037847"/>
    </source>
</evidence>
<dbReference type="InterPro" id="IPR032675">
    <property type="entry name" value="LRR_dom_sf"/>
</dbReference>
<dbReference type="InterPro" id="IPR003582">
    <property type="entry name" value="ShKT_dom"/>
</dbReference>
<keyword evidence="15" id="KW-1185">Reference proteome</keyword>
<keyword evidence="6" id="KW-0677">Repeat</keyword>
<evidence type="ECO:0000256" key="7">
    <source>
        <dbReference type="ARBA" id="ARBA00022989"/>
    </source>
</evidence>
<keyword evidence="3" id="KW-0433">Leucine-rich repeat</keyword>
<feature type="transmembrane region" description="Helical" evidence="12">
    <location>
        <begin position="1282"/>
        <end position="1303"/>
    </location>
</feature>
<keyword evidence="7 12" id="KW-1133">Transmembrane helix</keyword>
<keyword evidence="9" id="KW-0675">Receptor</keyword>
<dbReference type="Proteomes" id="UP001642484">
    <property type="component" value="Unassembled WGS sequence"/>
</dbReference>
<accession>A0ABP0QNK9</accession>
<dbReference type="SMART" id="SM00369">
    <property type="entry name" value="LRR_TYP"/>
    <property type="match status" value="5"/>
</dbReference>
<keyword evidence="8 12" id="KW-0472">Membrane</keyword>
<feature type="transmembrane region" description="Helical" evidence="12">
    <location>
        <begin position="1549"/>
        <end position="1567"/>
    </location>
</feature>
<evidence type="ECO:0000256" key="12">
    <source>
        <dbReference type="SAM" id="Phobius"/>
    </source>
</evidence>
<evidence type="ECO:0000256" key="1">
    <source>
        <dbReference type="ARBA" id="ARBA00004236"/>
    </source>
</evidence>
<sequence>MLEIAQAPATFWRVLWIDPDPFDPHCFGFRLGASRGESASFISQFYSAGVARVPSPLNVKQHRSPLGHEKCFPEWPSWPVRICCAHHLSKPSYFKAAWKVLALSIFDDEDTERERRHANVKGIMAYHKSGVTLSTELVGNVVPGPLTRLLLKDPEEKVMVPHDFHVTKFGDHNSPRGGRPVITPFFQAFTRTFSHLAEQPVRRDLYTQDMIIHFSNPLKSREPQFQDFMRQGAGKLLHLVRRPSDMILSGYIYHRQNLTTGEEWLRFRNPPDCLSCDHEAWSDIFRLCGFRCSYSELLQNLTSQQGLQVEQLRSRWDILKMLENAHAWRDLDHVLQVPMESFRQDFNGTLLCIARFFFSRPVEDESADAPPEFRQFLEETGAESQLHSPSFIESCRETLQRGGRCAAAPPGEDEAKFVYRATTHVAAKLEKKRLHELRRTPGWRHFLPFADAALEATLQGSPTRRIFGCSECPTSGAPEECWCLVEEGKERVQTTPNFVLIDVNVHGRCPPGSRKADQQGCQEFYNAWPLKDFSLLADGSCGVILNQKRLGICKWHQPPNCPPGGLNHCHLGPCFCMEVDPFCGTADDEDECEWVLKGIAKGVMLLFGLCLVLSNVLLDATLSPDMDILPGILKTLGLPKNKLLRYEVYKEQIRNGALSCNRINDHEFHVKFRGLGGACHVIGIYFQEQKLTGQLSAEMSRLTKLRTIHLEKNQLTGPIPDLRAVESLSLLNLSANQLSGPLVALPSNLRLAILSNNQLNGSLPELMSLRKLEKLYVMRNNLSGFLPELGEMKALQYVSLEGNRLEGPIPKKICNSGFRYLSLAENRLTGTIPPELWRCSRLKVLKLAHNQLEGAIPPLPREGTSAVDEVRTGIFREPRTRRLRANDGGRWGLEMTRLLLNNNRLQGEIPCLKRLTKLKELNLGGNRFKGAIGSLLESLLHLEAVDLSLNGLTGAFPDLMTLTELKSLSLHHNHLIGEVSASLANLTKLQDLMLDHNHLTGAFPEALCQMPNLQSLHLNHNRFTGKLPDCFEWPSSFRILTKLFLSNNQFHGPIPRLTGFERLAVLTLHDNGFSGHLPDLSMTQTSVVTFHNNQFSGKIPNMNLWERCIDNDRFKFLGKTCKQVAMANQDWGLACEEISSIYHIDNRRLLANCPKTCGTCWKFGLRPSITLHANRLSCAVPDQISEKAAVDPAGVRALAVMGNMLGVGETLDVEWIDDEEEQEFLYNSADTFRGELLILLQFLVLGLISWPLKRAILENVFLPEQAKPTALGIRLMNAYVRVLRIVSGINALTFWIWPVYIWGARYYTRGRNLSRSMAAYLVENSAAESLVVISWCFMAAFNSLAVITLKGNQSRYPGGGDAHRTENWKLDVSKWVKWLLWLSLCFLIASPAILFAMSEALPKTKKNGYDFDLDLALQVCHFAAPFMSVVIDLLLASSLSKIFSNATGLKADRLLMMMKLCSEWLSPVLATILLHENCAAGWKPFFWRVCRDETSPLHERFDWQVFDDKVLTTEEICSFHFFDLKWISNGACSRSVVEGMGAFLIKKTLLKAILIPFILASAFHLFFDPDDLNSEHACIRKTRGCLKRLPPWLLEFLQGKLAKTVNSMPQHAQLTTWLEVAVIWGPLVPLLSLAVLAAVATNFLVVQLALSRVKQPSDADENDLRASMSYSYLHLAAMSSWVLQLWYAFSTGLRCGFLLLPLGVLVMLPQTLMRPVLRWFPWIQKWLEAETPNEPHGMNAIELAAPCG</sequence>
<evidence type="ECO:0000259" key="13">
    <source>
        <dbReference type="PROSITE" id="PS51670"/>
    </source>
</evidence>
<proteinExistence type="predicted"/>
<evidence type="ECO:0000313" key="15">
    <source>
        <dbReference type="Proteomes" id="UP001642484"/>
    </source>
</evidence>
<feature type="domain" description="ShKT" evidence="13">
    <location>
        <begin position="1108"/>
        <end position="1160"/>
    </location>
</feature>
<feature type="transmembrane region" description="Helical" evidence="12">
    <location>
        <begin position="1627"/>
        <end position="1650"/>
    </location>
</feature>
<name>A0ABP0QNK9_9DINO</name>
<evidence type="ECO:0000256" key="8">
    <source>
        <dbReference type="ARBA" id="ARBA00023136"/>
    </source>
</evidence>
<comment type="caution">
    <text evidence="14">The sequence shown here is derived from an EMBL/GenBank/DDBJ whole genome shotgun (WGS) entry which is preliminary data.</text>
</comment>
<dbReference type="EMBL" id="CAXAMN010024661">
    <property type="protein sequence ID" value="CAK9088522.1"/>
    <property type="molecule type" value="Genomic_DNA"/>
</dbReference>
<evidence type="ECO:0000256" key="6">
    <source>
        <dbReference type="ARBA" id="ARBA00022737"/>
    </source>
</evidence>
<evidence type="ECO:0000256" key="9">
    <source>
        <dbReference type="ARBA" id="ARBA00023170"/>
    </source>
</evidence>
<feature type="transmembrane region" description="Helical" evidence="12">
    <location>
        <begin position="1696"/>
        <end position="1717"/>
    </location>
</feature>
<evidence type="ECO:0000256" key="3">
    <source>
        <dbReference type="ARBA" id="ARBA00022614"/>
    </source>
</evidence>
<dbReference type="SUPFAM" id="SSF52047">
    <property type="entry name" value="RNI-like"/>
    <property type="match status" value="1"/>
</dbReference>
<dbReference type="Gene3D" id="3.80.10.10">
    <property type="entry name" value="Ribonuclease Inhibitor"/>
    <property type="match status" value="2"/>
</dbReference>
<reference evidence="14 15" key="1">
    <citation type="submission" date="2024-02" db="EMBL/GenBank/DDBJ databases">
        <authorList>
            <person name="Chen Y."/>
            <person name="Shah S."/>
            <person name="Dougan E. K."/>
            <person name="Thang M."/>
            <person name="Chan C."/>
        </authorList>
    </citation>
    <scope>NUCLEOTIDE SEQUENCE [LARGE SCALE GENOMIC DNA]</scope>
</reference>
<organism evidence="14 15">
    <name type="scientific">Durusdinium trenchii</name>
    <dbReference type="NCBI Taxonomy" id="1381693"/>
    <lineage>
        <taxon>Eukaryota</taxon>
        <taxon>Sar</taxon>
        <taxon>Alveolata</taxon>
        <taxon>Dinophyceae</taxon>
        <taxon>Suessiales</taxon>
        <taxon>Symbiodiniaceae</taxon>
        <taxon>Durusdinium</taxon>
    </lineage>
</organism>
<evidence type="ECO:0000256" key="2">
    <source>
        <dbReference type="ARBA" id="ARBA00022475"/>
    </source>
</evidence>
<feature type="transmembrane region" description="Helical" evidence="12">
    <location>
        <begin position="1378"/>
        <end position="1395"/>
    </location>
</feature>
<evidence type="ECO:0000256" key="5">
    <source>
        <dbReference type="ARBA" id="ARBA00022729"/>
    </source>
</evidence>
<dbReference type="Pfam" id="PF13855">
    <property type="entry name" value="LRR_8"/>
    <property type="match status" value="1"/>
</dbReference>
<dbReference type="PANTHER" id="PTHR48052">
    <property type="entry name" value="UNNAMED PRODUCT"/>
    <property type="match status" value="1"/>
</dbReference>
<keyword evidence="2" id="KW-1003">Cell membrane</keyword>
<gene>
    <name evidence="14" type="ORF">CCMP2556_LOCUS42674</name>
</gene>
<dbReference type="InterPro" id="IPR001611">
    <property type="entry name" value="Leu-rich_rpt"/>
</dbReference>
<keyword evidence="10" id="KW-0325">Glycoprotein</keyword>
<comment type="subcellular location">
    <subcellularLocation>
        <location evidence="1">Cell membrane</location>
    </subcellularLocation>
    <subcellularLocation>
        <location evidence="11">Endomembrane system</location>
        <topology evidence="11">Single-pass membrane protein</topology>
    </subcellularLocation>
</comment>
<protein>
    <recommendedName>
        <fullName evidence="13">ShKT domain-containing protein</fullName>
    </recommendedName>
</protein>
<keyword evidence="4 12" id="KW-0812">Transmembrane</keyword>
<evidence type="ECO:0000256" key="4">
    <source>
        <dbReference type="ARBA" id="ARBA00022692"/>
    </source>
</evidence>
<feature type="transmembrane region" description="Helical" evidence="12">
    <location>
        <begin position="1415"/>
        <end position="1435"/>
    </location>
</feature>
<evidence type="ECO:0000313" key="14">
    <source>
        <dbReference type="EMBL" id="CAK9088522.1"/>
    </source>
</evidence>
<dbReference type="Pfam" id="PF00560">
    <property type="entry name" value="LRR_1"/>
    <property type="match status" value="1"/>
</dbReference>
<dbReference type="PROSITE" id="PS51670">
    <property type="entry name" value="SHKT"/>
    <property type="match status" value="1"/>
</dbReference>
<dbReference type="InterPro" id="IPR003591">
    <property type="entry name" value="Leu-rich_rpt_typical-subtyp"/>
</dbReference>
<evidence type="ECO:0000256" key="10">
    <source>
        <dbReference type="ARBA" id="ARBA00023180"/>
    </source>
</evidence>
<dbReference type="InterPro" id="IPR027417">
    <property type="entry name" value="P-loop_NTPase"/>
</dbReference>
<dbReference type="PANTHER" id="PTHR48052:SF8">
    <property type="entry name" value="LRR RECEPTOR-LIKE SERINE_THREONINE-PROTEIN KINASE FLS2"/>
    <property type="match status" value="1"/>
</dbReference>
<keyword evidence="5" id="KW-0732">Signal</keyword>